<evidence type="ECO:0000313" key="1">
    <source>
        <dbReference type="EMBL" id="MBM6705253.1"/>
    </source>
</evidence>
<comment type="caution">
    <text evidence="1">The sequence shown here is derived from an EMBL/GenBank/DDBJ whole genome shotgun (WGS) entry which is preliminary data.</text>
</comment>
<sequence length="138" mass="15383">MATAQIKKDPAPDHLKSLVGRMAAEYGVDRDKFYATLANSIFAQGAKDRDGKFQPKVPTPEEMLALLVVCDKFKLDPFTRQIFAFSSKRGKIVPIVSIDGWLSIINRPPDYDGLEVVESQNLVQIGEVKIPEFCTVKI</sequence>
<name>A0ABS2DVG2_9BURK</name>
<dbReference type="InterPro" id="IPR018330">
    <property type="entry name" value="RecT_fam"/>
</dbReference>
<feature type="non-terminal residue" evidence="1">
    <location>
        <position position="138"/>
    </location>
</feature>
<dbReference type="RefSeq" id="WP_205105104.1">
    <property type="nucleotide sequence ID" value="NZ_JACJJC010000253.1"/>
</dbReference>
<dbReference type="Pfam" id="PF03837">
    <property type="entry name" value="RecT"/>
    <property type="match status" value="1"/>
</dbReference>
<keyword evidence="2" id="KW-1185">Reference proteome</keyword>
<organism evidence="1 2">
    <name type="scientific">Sutterella massiliensis</name>
    <dbReference type="NCBI Taxonomy" id="1816689"/>
    <lineage>
        <taxon>Bacteria</taxon>
        <taxon>Pseudomonadati</taxon>
        <taxon>Pseudomonadota</taxon>
        <taxon>Betaproteobacteria</taxon>
        <taxon>Burkholderiales</taxon>
        <taxon>Sutterellaceae</taxon>
        <taxon>Sutterella</taxon>
    </lineage>
</organism>
<gene>
    <name evidence="1" type="ORF">H6A60_12345</name>
</gene>
<accession>A0ABS2DVG2</accession>
<evidence type="ECO:0000313" key="2">
    <source>
        <dbReference type="Proteomes" id="UP000715095"/>
    </source>
</evidence>
<reference evidence="1 2" key="1">
    <citation type="journal article" date="2021" name="Sci. Rep.">
        <title>The distribution of antibiotic resistance genes in chicken gut microbiota commensals.</title>
        <authorList>
            <person name="Juricova H."/>
            <person name="Matiasovicova J."/>
            <person name="Kubasova T."/>
            <person name="Cejkova D."/>
            <person name="Rychlik I."/>
        </authorList>
    </citation>
    <scope>NUCLEOTIDE SEQUENCE [LARGE SCALE GENOMIC DNA]</scope>
    <source>
        <strain evidence="1 2">An829</strain>
    </source>
</reference>
<dbReference type="EMBL" id="JACJJC010000253">
    <property type="protein sequence ID" value="MBM6705253.1"/>
    <property type="molecule type" value="Genomic_DNA"/>
</dbReference>
<proteinExistence type="predicted"/>
<protein>
    <submittedName>
        <fullName evidence="1">Recombinase RecT</fullName>
    </submittedName>
</protein>
<dbReference type="Proteomes" id="UP000715095">
    <property type="component" value="Unassembled WGS sequence"/>
</dbReference>